<accession>A0ABD2ML92</accession>
<feature type="non-terminal residue" evidence="2">
    <location>
        <position position="114"/>
    </location>
</feature>
<reference evidence="2 3" key="1">
    <citation type="journal article" date="2021" name="BMC Biol.">
        <title>Horizontally acquired antibacterial genes associated with adaptive radiation of ladybird beetles.</title>
        <authorList>
            <person name="Li H.S."/>
            <person name="Tang X.F."/>
            <person name="Huang Y.H."/>
            <person name="Xu Z.Y."/>
            <person name="Chen M.L."/>
            <person name="Du X.Y."/>
            <person name="Qiu B.Y."/>
            <person name="Chen P.T."/>
            <person name="Zhang W."/>
            <person name="Slipinski A."/>
            <person name="Escalona H.E."/>
            <person name="Waterhouse R.M."/>
            <person name="Zwick A."/>
            <person name="Pang H."/>
        </authorList>
    </citation>
    <scope>NUCLEOTIDE SEQUENCE [LARGE SCALE GENOMIC DNA]</scope>
    <source>
        <strain evidence="2">SYSU2018</strain>
    </source>
</reference>
<sequence>MFYRKRKYSLVATKKKFWNRLKWFKRKNKVIEDSVVLPVSDYIPTSDSLRSRSTSELSIEEPPRKRNGSAMYPGLSVSHDSVFHSRHSGSETDLDVARSSSSLCIPTQPQADLQ</sequence>
<dbReference type="EMBL" id="JABFTP020000001">
    <property type="protein sequence ID" value="KAL3267159.1"/>
    <property type="molecule type" value="Genomic_DNA"/>
</dbReference>
<dbReference type="AlphaFoldDB" id="A0ABD2ML92"/>
<comment type="caution">
    <text evidence="2">The sequence shown here is derived from an EMBL/GenBank/DDBJ whole genome shotgun (WGS) entry which is preliminary data.</text>
</comment>
<dbReference type="Proteomes" id="UP001516400">
    <property type="component" value="Unassembled WGS sequence"/>
</dbReference>
<keyword evidence="3" id="KW-1185">Reference proteome</keyword>
<evidence type="ECO:0000313" key="2">
    <source>
        <dbReference type="EMBL" id="KAL3267159.1"/>
    </source>
</evidence>
<evidence type="ECO:0000256" key="1">
    <source>
        <dbReference type="SAM" id="MobiDB-lite"/>
    </source>
</evidence>
<protein>
    <submittedName>
        <fullName evidence="2">Uncharacterized protein</fullName>
    </submittedName>
</protein>
<feature type="region of interest" description="Disordered" evidence="1">
    <location>
        <begin position="46"/>
        <end position="114"/>
    </location>
</feature>
<evidence type="ECO:0000313" key="3">
    <source>
        <dbReference type="Proteomes" id="UP001516400"/>
    </source>
</evidence>
<feature type="compositionally biased region" description="Polar residues" evidence="1">
    <location>
        <begin position="46"/>
        <end position="57"/>
    </location>
</feature>
<gene>
    <name evidence="2" type="ORF">HHI36_011298</name>
</gene>
<name>A0ABD2ML92_9CUCU</name>
<proteinExistence type="predicted"/>
<feature type="compositionally biased region" description="Polar residues" evidence="1">
    <location>
        <begin position="98"/>
        <end position="114"/>
    </location>
</feature>
<organism evidence="2 3">
    <name type="scientific">Cryptolaemus montrouzieri</name>
    <dbReference type="NCBI Taxonomy" id="559131"/>
    <lineage>
        <taxon>Eukaryota</taxon>
        <taxon>Metazoa</taxon>
        <taxon>Ecdysozoa</taxon>
        <taxon>Arthropoda</taxon>
        <taxon>Hexapoda</taxon>
        <taxon>Insecta</taxon>
        <taxon>Pterygota</taxon>
        <taxon>Neoptera</taxon>
        <taxon>Endopterygota</taxon>
        <taxon>Coleoptera</taxon>
        <taxon>Polyphaga</taxon>
        <taxon>Cucujiformia</taxon>
        <taxon>Coccinelloidea</taxon>
        <taxon>Coccinellidae</taxon>
        <taxon>Scymninae</taxon>
        <taxon>Scymnini</taxon>
        <taxon>Cryptolaemus</taxon>
    </lineage>
</organism>